<gene>
    <name evidence="11" type="ORF">KSP39_PZI023965</name>
</gene>
<comment type="subcellular location">
    <subcellularLocation>
        <location evidence="1">Nucleus</location>
    </subcellularLocation>
</comment>
<dbReference type="Pfam" id="PF10497">
    <property type="entry name" value="zf-4CXXC_R1"/>
    <property type="match status" value="1"/>
</dbReference>
<dbReference type="GO" id="GO:0031490">
    <property type="term" value="F:chromatin DNA binding"/>
    <property type="evidence" value="ECO:0007669"/>
    <property type="project" value="TreeGrafter"/>
</dbReference>
<dbReference type="PROSITE" id="PS50089">
    <property type="entry name" value="ZF_RING_2"/>
    <property type="match status" value="1"/>
</dbReference>
<protein>
    <recommendedName>
        <fullName evidence="13">Lysine-specific demethylase JMJ25-like</fullName>
    </recommendedName>
</protein>
<dbReference type="InterPro" id="IPR001841">
    <property type="entry name" value="Znf_RING"/>
</dbReference>
<keyword evidence="7" id="KW-0863">Zinc-finger</keyword>
<dbReference type="GO" id="GO:0032454">
    <property type="term" value="F:histone H3K9 demethylase activity"/>
    <property type="evidence" value="ECO:0007669"/>
    <property type="project" value="InterPro"/>
</dbReference>
<dbReference type="GO" id="GO:0008270">
    <property type="term" value="F:zinc ion binding"/>
    <property type="evidence" value="ECO:0007669"/>
    <property type="project" value="UniProtKB-KW"/>
</dbReference>
<dbReference type="SMART" id="SM00558">
    <property type="entry name" value="JmjC"/>
    <property type="match status" value="1"/>
</dbReference>
<dbReference type="PROSITE" id="PS51184">
    <property type="entry name" value="JMJC"/>
    <property type="match status" value="1"/>
</dbReference>
<evidence type="ECO:0000256" key="8">
    <source>
        <dbReference type="SAM" id="MobiDB-lite"/>
    </source>
</evidence>
<evidence type="ECO:0000256" key="6">
    <source>
        <dbReference type="ARBA" id="ARBA00023242"/>
    </source>
</evidence>
<dbReference type="FunFam" id="2.60.120.650:FF:000033">
    <property type="entry name" value="Transcription factor jumonji (JmjC) domain-containing protein"/>
    <property type="match status" value="1"/>
</dbReference>
<evidence type="ECO:0008006" key="13">
    <source>
        <dbReference type="Google" id="ProtNLM"/>
    </source>
</evidence>
<keyword evidence="6" id="KW-0539">Nucleus</keyword>
<dbReference type="GO" id="GO:0000785">
    <property type="term" value="C:chromatin"/>
    <property type="evidence" value="ECO:0007669"/>
    <property type="project" value="TreeGrafter"/>
</dbReference>
<dbReference type="GO" id="GO:0000118">
    <property type="term" value="C:histone deacetylase complex"/>
    <property type="evidence" value="ECO:0007669"/>
    <property type="project" value="TreeGrafter"/>
</dbReference>
<feature type="compositionally biased region" description="Basic residues" evidence="8">
    <location>
        <begin position="788"/>
        <end position="798"/>
    </location>
</feature>
<dbReference type="PANTHER" id="PTHR12549:SF11">
    <property type="entry name" value="LYSINE-SPECIFIC DEMETHYLASE JMJ25"/>
    <property type="match status" value="1"/>
</dbReference>
<sequence length="1050" mass="119538">MSDPEDKVRANVSGASEGAGTEKMKTEDSSFEFSEKKAESLDERNGPKSDIEDLRHGDELCNTKFSEAEANGLSAASLEKLERKAALDLEDKDSGDDEELEAGILSSVKNRKRKAVSYVDDENKLMRPKKKLLKGEDALMCHQCQRNDKGKVVRCMNCRTKRFCFPCMKRWYPQLTSDDFATMCPVCQGNCNCKSCLRMRGIKEPPKRKIRMEDKLRNYLYTLHLLLPWFKELRKEQLLEKEVEARVKGLSLTEIKVQVAPCEKDERVFCNYCSTSIADYHRSCPNCSYDLCLSCCKGLRECSLPGHKGQFGINADTPEILIALMQWRASADGSIRCPPEALDGCGNSLLQLKSINPEDLFVELEEKVKTIVAHTSSETVKSHENSGNCTCFFVPGKFNSGGCEVRKSASREGCDDNLLYCPSARYINKGEVEHFQKHWVKGEPVIVRDVLDLSSGLSWEPMVMWRALREKKVKKVKSENFEVKAIDCLDWCEVEINISTFFRGYSSGRFHQTGWPEMLKLKDWPPSSSFEERLPRHGAEFIAALPLQEYTNPRDGSLNLAVMLPKNVLRPDLGPKTYIAYGFAEELGSGDSVTKLHCDMSDAVNVLTHIKEVPHFENFQLSKIKKPKREKQMSAIKKEQEVGSPFSKCNDQQIFTGSVKSCSDNEDIDLKIHVMDNKPLFELDGINSDALYEAKLHDSTSSLGAIHEKEELSYRSVDKDELGEKYDSTVVQMTCSPKQLVAKTVGALLKSEHHGDTIPGSKSECYRMPESKLKKRSQDIDDKSVAPNRKRGRPRGSFKQRCGGLAVCSVPSKNLGIMDREEKRSESPIQELPEKNVNEKIRKKRRLIKASDSPIKAIAHHPTFPVDVMDKKQIEAGALWDIFRREDVPKLEEYINHHFREFRHIYDSPVEKVYHPIHDQSFYLSMDHKRKLKEEYGIEPWSFVQNLGEAVFIPAGCPHQVRNLKSCIKVALDFVSPENIRECVRLTEEFRMLPRNHRAKEDKLEVRKIALHAFICVVEDLYNYQRKAQTGVIGKKRMAGNDKNLEVKIT</sequence>
<evidence type="ECO:0000313" key="11">
    <source>
        <dbReference type="EMBL" id="KAK8914137.1"/>
    </source>
</evidence>
<evidence type="ECO:0000259" key="9">
    <source>
        <dbReference type="PROSITE" id="PS50089"/>
    </source>
</evidence>
<feature type="compositionally biased region" description="Basic and acidic residues" evidence="8">
    <location>
        <begin position="20"/>
        <end position="55"/>
    </location>
</feature>
<reference evidence="11 12" key="1">
    <citation type="journal article" date="2022" name="Nat. Plants">
        <title>Genomes of leafy and leafless Platanthera orchids illuminate the evolution of mycoheterotrophy.</title>
        <authorList>
            <person name="Li M.H."/>
            <person name="Liu K.W."/>
            <person name="Li Z."/>
            <person name="Lu H.C."/>
            <person name="Ye Q.L."/>
            <person name="Zhang D."/>
            <person name="Wang J.Y."/>
            <person name="Li Y.F."/>
            <person name="Zhong Z.M."/>
            <person name="Liu X."/>
            <person name="Yu X."/>
            <person name="Liu D.K."/>
            <person name="Tu X.D."/>
            <person name="Liu B."/>
            <person name="Hao Y."/>
            <person name="Liao X.Y."/>
            <person name="Jiang Y.T."/>
            <person name="Sun W.H."/>
            <person name="Chen J."/>
            <person name="Chen Y.Q."/>
            <person name="Ai Y."/>
            <person name="Zhai J.W."/>
            <person name="Wu S.S."/>
            <person name="Zhou Z."/>
            <person name="Hsiao Y.Y."/>
            <person name="Wu W.L."/>
            <person name="Chen Y.Y."/>
            <person name="Lin Y.F."/>
            <person name="Hsu J.L."/>
            <person name="Li C.Y."/>
            <person name="Wang Z.W."/>
            <person name="Zhao X."/>
            <person name="Zhong W.Y."/>
            <person name="Ma X.K."/>
            <person name="Ma L."/>
            <person name="Huang J."/>
            <person name="Chen G.Z."/>
            <person name="Huang M.Z."/>
            <person name="Huang L."/>
            <person name="Peng D.H."/>
            <person name="Luo Y.B."/>
            <person name="Zou S.Q."/>
            <person name="Chen S.P."/>
            <person name="Lan S."/>
            <person name="Tsai W.C."/>
            <person name="Van de Peer Y."/>
            <person name="Liu Z.J."/>
        </authorList>
    </citation>
    <scope>NUCLEOTIDE SEQUENCE [LARGE SCALE GENOMIC DNA]</scope>
    <source>
        <strain evidence="11">Lor287</strain>
    </source>
</reference>
<dbReference type="PANTHER" id="PTHR12549">
    <property type="entry name" value="JMJC DOMAIN-CONTAINING HISTONE DEMETHYLATION PROTEIN"/>
    <property type="match status" value="1"/>
</dbReference>
<dbReference type="GO" id="GO:0006357">
    <property type="term" value="P:regulation of transcription by RNA polymerase II"/>
    <property type="evidence" value="ECO:0007669"/>
    <property type="project" value="TreeGrafter"/>
</dbReference>
<evidence type="ECO:0000256" key="2">
    <source>
        <dbReference type="ARBA" id="ARBA00006801"/>
    </source>
</evidence>
<dbReference type="Gene3D" id="2.60.120.650">
    <property type="entry name" value="Cupin"/>
    <property type="match status" value="2"/>
</dbReference>
<accession>A0AAP0ATD3</accession>
<dbReference type="GO" id="GO:0003712">
    <property type="term" value="F:transcription coregulator activity"/>
    <property type="evidence" value="ECO:0007669"/>
    <property type="project" value="TreeGrafter"/>
</dbReference>
<dbReference type="Pfam" id="PF02373">
    <property type="entry name" value="JmjC"/>
    <property type="match status" value="1"/>
</dbReference>
<feature type="domain" description="JmjC" evidence="10">
    <location>
        <begin position="553"/>
        <end position="991"/>
    </location>
</feature>
<comment type="similarity">
    <text evidence="2">Belongs to the JARID1 histone demethylase family.</text>
</comment>
<keyword evidence="3" id="KW-0479">Metal-binding</keyword>
<keyword evidence="7" id="KW-0862">Zinc</keyword>
<comment type="caution">
    <text evidence="11">The sequence shown here is derived from an EMBL/GenBank/DDBJ whole genome shotgun (WGS) entry which is preliminary data.</text>
</comment>
<dbReference type="Proteomes" id="UP001418222">
    <property type="component" value="Unassembled WGS sequence"/>
</dbReference>
<keyword evidence="4" id="KW-0805">Transcription regulation</keyword>
<keyword evidence="5" id="KW-0804">Transcription</keyword>
<dbReference type="EMBL" id="JBBWWQ010000021">
    <property type="protein sequence ID" value="KAK8914137.1"/>
    <property type="molecule type" value="Genomic_DNA"/>
</dbReference>
<feature type="compositionally biased region" description="Basic and acidic residues" evidence="8">
    <location>
        <begin position="769"/>
        <end position="784"/>
    </location>
</feature>
<proteinExistence type="inferred from homology"/>
<evidence type="ECO:0000256" key="7">
    <source>
        <dbReference type="PROSITE-ProRule" id="PRU00175"/>
    </source>
</evidence>
<name>A0AAP0ATD3_9ASPA</name>
<feature type="domain" description="RING-type" evidence="9">
    <location>
        <begin position="141"/>
        <end position="188"/>
    </location>
</feature>
<dbReference type="AlphaFoldDB" id="A0AAP0ATD3"/>
<dbReference type="InterPro" id="IPR003347">
    <property type="entry name" value="JmjC_dom"/>
</dbReference>
<feature type="region of interest" description="Disordered" evidence="8">
    <location>
        <begin position="1"/>
        <end position="55"/>
    </location>
</feature>
<evidence type="ECO:0000259" key="10">
    <source>
        <dbReference type="PROSITE" id="PS51184"/>
    </source>
</evidence>
<dbReference type="InterPro" id="IPR018866">
    <property type="entry name" value="Znf-4CXXC_R1"/>
</dbReference>
<evidence type="ECO:0000256" key="3">
    <source>
        <dbReference type="ARBA" id="ARBA00022723"/>
    </source>
</evidence>
<feature type="region of interest" description="Disordered" evidence="8">
    <location>
        <begin position="769"/>
        <end position="800"/>
    </location>
</feature>
<dbReference type="InterPro" id="IPR045109">
    <property type="entry name" value="LSDs-like"/>
</dbReference>
<organism evidence="11 12">
    <name type="scientific">Platanthera zijinensis</name>
    <dbReference type="NCBI Taxonomy" id="2320716"/>
    <lineage>
        <taxon>Eukaryota</taxon>
        <taxon>Viridiplantae</taxon>
        <taxon>Streptophyta</taxon>
        <taxon>Embryophyta</taxon>
        <taxon>Tracheophyta</taxon>
        <taxon>Spermatophyta</taxon>
        <taxon>Magnoliopsida</taxon>
        <taxon>Liliopsida</taxon>
        <taxon>Asparagales</taxon>
        <taxon>Orchidaceae</taxon>
        <taxon>Orchidoideae</taxon>
        <taxon>Orchideae</taxon>
        <taxon>Orchidinae</taxon>
        <taxon>Platanthera</taxon>
    </lineage>
</organism>
<keyword evidence="12" id="KW-1185">Reference proteome</keyword>
<evidence type="ECO:0000256" key="4">
    <source>
        <dbReference type="ARBA" id="ARBA00023015"/>
    </source>
</evidence>
<evidence type="ECO:0000256" key="1">
    <source>
        <dbReference type="ARBA" id="ARBA00004123"/>
    </source>
</evidence>
<evidence type="ECO:0000256" key="5">
    <source>
        <dbReference type="ARBA" id="ARBA00023163"/>
    </source>
</evidence>
<dbReference type="SUPFAM" id="SSF51197">
    <property type="entry name" value="Clavaminate synthase-like"/>
    <property type="match status" value="1"/>
</dbReference>
<evidence type="ECO:0000313" key="12">
    <source>
        <dbReference type="Proteomes" id="UP001418222"/>
    </source>
</evidence>